<name>A0A0M0LNH9_9BACL</name>
<accession>A0A0M0LNH9</accession>
<evidence type="ECO:0000256" key="4">
    <source>
        <dbReference type="ARBA" id="ARBA00023136"/>
    </source>
</evidence>
<evidence type="ECO:0000256" key="2">
    <source>
        <dbReference type="ARBA" id="ARBA00022692"/>
    </source>
</evidence>
<dbReference type="PATRIC" id="fig|263475.3.peg.2305"/>
<dbReference type="OrthoDB" id="3182222at2"/>
<keyword evidence="3 5" id="KW-1133">Transmembrane helix</keyword>
<dbReference type="RefSeq" id="WP_053416712.1">
    <property type="nucleotide sequence ID" value="NZ_JBCMHV010000034.1"/>
</dbReference>
<protein>
    <submittedName>
        <fullName evidence="7">ABC transporter</fullName>
    </submittedName>
</protein>
<dbReference type="InterPro" id="IPR013525">
    <property type="entry name" value="ABC2_TM"/>
</dbReference>
<feature type="transmembrane region" description="Helical" evidence="5">
    <location>
        <begin position="21"/>
        <end position="41"/>
    </location>
</feature>
<evidence type="ECO:0000256" key="5">
    <source>
        <dbReference type="SAM" id="Phobius"/>
    </source>
</evidence>
<feature type="transmembrane region" description="Helical" evidence="5">
    <location>
        <begin position="154"/>
        <end position="174"/>
    </location>
</feature>
<proteinExistence type="predicted"/>
<feature type="transmembrane region" description="Helical" evidence="5">
    <location>
        <begin position="92"/>
        <end position="116"/>
    </location>
</feature>
<keyword evidence="2 5" id="KW-0812">Transmembrane</keyword>
<sequence length="235" mass="25964">MNTSVRRIQAILVKDYKEFSRNLAVSSMIFLPLILAAFYARVGVDTIQGYFMSINITFSMVATYVQCCLIAEEKEKNTLRSLMLSPASTSEILIGKSTLTFISTMLIVGGCMYLSGYMPRNFVVMAIALMISAVFYIAVGTFLGLFAKSVMESSVIVLPVLAIFSLGPMGMAYIENYPILKVIEWFPSVQIILLGELLEKSFALGDLIKPFAVIIGWIIIAAIATVVTFKKRMVD</sequence>
<dbReference type="GO" id="GO:0140359">
    <property type="term" value="F:ABC-type transporter activity"/>
    <property type="evidence" value="ECO:0007669"/>
    <property type="project" value="InterPro"/>
</dbReference>
<evidence type="ECO:0000313" key="7">
    <source>
        <dbReference type="EMBL" id="KOO52551.1"/>
    </source>
</evidence>
<reference evidence="8" key="1">
    <citation type="submission" date="2015-08" db="EMBL/GenBank/DDBJ databases">
        <title>Fjat-10028 dsm 16317.</title>
        <authorList>
            <person name="Liu B."/>
            <person name="Wang J."/>
            <person name="Zhu Y."/>
            <person name="Liu G."/>
            <person name="Chen Q."/>
            <person name="Chen Z."/>
            <person name="Lan J."/>
            <person name="Che J."/>
            <person name="Ge C."/>
            <person name="Shi H."/>
            <person name="Pan Z."/>
            <person name="Liu X."/>
        </authorList>
    </citation>
    <scope>NUCLEOTIDE SEQUENCE [LARGE SCALE GENOMIC DNA]</scope>
    <source>
        <strain evidence="8">DSM 16317</strain>
    </source>
</reference>
<organism evidence="7 8">
    <name type="scientific">Viridibacillus arvi</name>
    <dbReference type="NCBI Taxonomy" id="263475"/>
    <lineage>
        <taxon>Bacteria</taxon>
        <taxon>Bacillati</taxon>
        <taxon>Bacillota</taxon>
        <taxon>Bacilli</taxon>
        <taxon>Bacillales</taxon>
        <taxon>Caryophanaceae</taxon>
        <taxon>Viridibacillus</taxon>
    </lineage>
</organism>
<comment type="subcellular location">
    <subcellularLocation>
        <location evidence="1">Membrane</location>
        <topology evidence="1">Multi-pass membrane protein</topology>
    </subcellularLocation>
</comment>
<comment type="caution">
    <text evidence="7">The sequence shown here is derived from an EMBL/GenBank/DDBJ whole genome shotgun (WGS) entry which is preliminary data.</text>
</comment>
<dbReference type="Pfam" id="PF01061">
    <property type="entry name" value="ABC2_membrane"/>
    <property type="match status" value="1"/>
</dbReference>
<evidence type="ECO:0000256" key="1">
    <source>
        <dbReference type="ARBA" id="ARBA00004141"/>
    </source>
</evidence>
<dbReference type="GO" id="GO:0005886">
    <property type="term" value="C:plasma membrane"/>
    <property type="evidence" value="ECO:0007669"/>
    <property type="project" value="UniProtKB-SubCell"/>
</dbReference>
<dbReference type="PANTHER" id="PTHR43471:SF1">
    <property type="entry name" value="ABC TRANSPORTER PERMEASE PROTEIN NOSY-RELATED"/>
    <property type="match status" value="1"/>
</dbReference>
<gene>
    <name evidence="7" type="ORF">AMD00_09210</name>
</gene>
<keyword evidence="8" id="KW-1185">Reference proteome</keyword>
<dbReference type="GeneID" id="301136285"/>
<dbReference type="PANTHER" id="PTHR43471">
    <property type="entry name" value="ABC TRANSPORTER PERMEASE"/>
    <property type="match status" value="1"/>
</dbReference>
<dbReference type="AlphaFoldDB" id="A0A0M0LNH9"/>
<feature type="transmembrane region" description="Helical" evidence="5">
    <location>
        <begin position="122"/>
        <end position="147"/>
    </location>
</feature>
<feature type="transmembrane region" description="Helical" evidence="5">
    <location>
        <begin position="47"/>
        <end position="71"/>
    </location>
</feature>
<evidence type="ECO:0000313" key="8">
    <source>
        <dbReference type="Proteomes" id="UP000036867"/>
    </source>
</evidence>
<feature type="domain" description="ABC-2 type transporter transmembrane" evidence="6">
    <location>
        <begin position="8"/>
        <end position="166"/>
    </location>
</feature>
<dbReference type="EMBL" id="LILB01000001">
    <property type="protein sequence ID" value="KOO52551.1"/>
    <property type="molecule type" value="Genomic_DNA"/>
</dbReference>
<evidence type="ECO:0000256" key="3">
    <source>
        <dbReference type="ARBA" id="ARBA00022989"/>
    </source>
</evidence>
<feature type="transmembrane region" description="Helical" evidence="5">
    <location>
        <begin position="207"/>
        <end position="229"/>
    </location>
</feature>
<dbReference type="STRING" id="263475.AMD00_09210"/>
<keyword evidence="4 5" id="KW-0472">Membrane</keyword>
<evidence type="ECO:0000259" key="6">
    <source>
        <dbReference type="Pfam" id="PF01061"/>
    </source>
</evidence>
<dbReference type="Proteomes" id="UP000036867">
    <property type="component" value="Unassembled WGS sequence"/>
</dbReference>